<proteinExistence type="inferred from homology"/>
<feature type="region of interest" description="Disordered" evidence="2">
    <location>
        <begin position="21"/>
        <end position="55"/>
    </location>
</feature>
<evidence type="ECO:0000256" key="2">
    <source>
        <dbReference type="SAM" id="MobiDB-lite"/>
    </source>
</evidence>
<feature type="region of interest" description="Disordered" evidence="2">
    <location>
        <begin position="438"/>
        <end position="547"/>
    </location>
</feature>
<dbReference type="GO" id="GO:0042274">
    <property type="term" value="P:ribosomal small subunit biogenesis"/>
    <property type="evidence" value="ECO:0007669"/>
    <property type="project" value="InterPro"/>
</dbReference>
<feature type="compositionally biased region" description="Basic and acidic residues" evidence="2">
    <location>
        <begin position="21"/>
        <end position="54"/>
    </location>
</feature>
<dbReference type="PANTHER" id="PTHR21531">
    <property type="entry name" value="LOW-TEMPERATURE VIABILITY PROTEIN LTV1-RELATED"/>
    <property type="match status" value="1"/>
</dbReference>
<evidence type="ECO:0000256" key="1">
    <source>
        <dbReference type="ARBA" id="ARBA00009078"/>
    </source>
</evidence>
<dbReference type="GO" id="GO:0005634">
    <property type="term" value="C:nucleus"/>
    <property type="evidence" value="ECO:0007669"/>
    <property type="project" value="TreeGrafter"/>
</dbReference>
<feature type="compositionally biased region" description="Basic and acidic residues" evidence="2">
    <location>
        <begin position="481"/>
        <end position="500"/>
    </location>
</feature>
<organism evidence="3 4">
    <name type="scientific">Mycena venus</name>
    <dbReference type="NCBI Taxonomy" id="2733690"/>
    <lineage>
        <taxon>Eukaryota</taxon>
        <taxon>Fungi</taxon>
        <taxon>Dikarya</taxon>
        <taxon>Basidiomycota</taxon>
        <taxon>Agaricomycotina</taxon>
        <taxon>Agaricomycetes</taxon>
        <taxon>Agaricomycetidae</taxon>
        <taxon>Agaricales</taxon>
        <taxon>Marasmiineae</taxon>
        <taxon>Mycenaceae</taxon>
        <taxon>Mycena</taxon>
    </lineage>
</organism>
<comment type="similarity">
    <text evidence="1">Belongs to the LTV1 family.</text>
</comment>
<feature type="compositionally biased region" description="Acidic residues" evidence="2">
    <location>
        <begin position="208"/>
        <end position="220"/>
    </location>
</feature>
<keyword evidence="4" id="KW-1185">Reference proteome</keyword>
<evidence type="ECO:0000313" key="3">
    <source>
        <dbReference type="EMBL" id="KAF7347441.1"/>
    </source>
</evidence>
<accession>A0A8H7CTG5</accession>
<dbReference type="Pfam" id="PF04180">
    <property type="entry name" value="LTV"/>
    <property type="match status" value="1"/>
</dbReference>
<feature type="compositionally biased region" description="Low complexity" evidence="2">
    <location>
        <begin position="277"/>
        <end position="287"/>
    </location>
</feature>
<protein>
    <submittedName>
        <fullName evidence="3">Protein LTV1</fullName>
    </submittedName>
</protein>
<dbReference type="EMBL" id="JACAZI010000012">
    <property type="protein sequence ID" value="KAF7347441.1"/>
    <property type="molecule type" value="Genomic_DNA"/>
</dbReference>
<dbReference type="GO" id="GO:0030688">
    <property type="term" value="C:preribosome, small subunit precursor"/>
    <property type="evidence" value="ECO:0007669"/>
    <property type="project" value="TreeGrafter"/>
</dbReference>
<feature type="compositionally biased region" description="Basic and acidic residues" evidence="2">
    <location>
        <begin position="507"/>
        <end position="523"/>
    </location>
</feature>
<dbReference type="PANTHER" id="PTHR21531:SF0">
    <property type="entry name" value="PROTEIN LTV1 HOMOLOG"/>
    <property type="match status" value="1"/>
</dbReference>
<feature type="region of interest" description="Disordered" evidence="2">
    <location>
        <begin position="186"/>
        <end position="333"/>
    </location>
</feature>
<sequence length="547" mass="61685">MPPKSIFRQPGAKHFQLVHRSQRDPLIHDPDASQHVLKPFERENNRKGKSRADLEEILPESERANNIGEAALYGVYYDDSEYNYMQHLRTVGVQEDGVDSVLVEAPVSSKKGKGKGIALKDLPDGVLASSSELPRTYESQQAVPASIAGFQPDMDPHLRQVLEALEDDAFVEDDLEDDFFGELVADGERGSDEEIEFEFSEEGAGVAPEDEEEQEVDETAGWEARFSQFKKMQTNAREKSDDGYEDSEGGDTVGQLPETSVIGGKGKKRRKGTSDASGYSMSSSSMYRNEALQTLDERFDQMILKQYNSDEEEEPSEEEDEDDDAAPELITSREDFVSMMDEFLNDYEILGRKMKPKLEGDSGAAKLDTLRRAMGQDERVRVARDDEDDEDEDVLMPLDIDDRKDRWDCETILSTYSNLENHPRLIRARDADRKKTLVPKIHLDPRTGLPSVVADADTKPASKPKGRVFFPSDSDSESSDDDGRPRVETIKRDKNESKEAKKARKAAVKEERQARRADKKATKEMFGAELKTQKRAIGNKERRLKSL</sequence>
<comment type="caution">
    <text evidence="3">The sequence shown here is derived from an EMBL/GenBank/DDBJ whole genome shotgun (WGS) entry which is preliminary data.</text>
</comment>
<dbReference type="GO" id="GO:0005829">
    <property type="term" value="C:cytosol"/>
    <property type="evidence" value="ECO:0007669"/>
    <property type="project" value="TreeGrafter"/>
</dbReference>
<dbReference type="InterPro" id="IPR007307">
    <property type="entry name" value="Ltv1"/>
</dbReference>
<reference evidence="3" key="1">
    <citation type="submission" date="2020-05" db="EMBL/GenBank/DDBJ databases">
        <title>Mycena genomes resolve the evolution of fungal bioluminescence.</title>
        <authorList>
            <person name="Tsai I.J."/>
        </authorList>
    </citation>
    <scope>NUCLEOTIDE SEQUENCE</scope>
    <source>
        <strain evidence="3">CCC161011</strain>
    </source>
</reference>
<evidence type="ECO:0000313" key="4">
    <source>
        <dbReference type="Proteomes" id="UP000620124"/>
    </source>
</evidence>
<dbReference type="GO" id="GO:0000056">
    <property type="term" value="P:ribosomal small subunit export from nucleus"/>
    <property type="evidence" value="ECO:0007669"/>
    <property type="project" value="TreeGrafter"/>
</dbReference>
<dbReference type="Proteomes" id="UP000620124">
    <property type="component" value="Unassembled WGS sequence"/>
</dbReference>
<feature type="compositionally biased region" description="Acidic residues" evidence="2">
    <location>
        <begin position="309"/>
        <end position="326"/>
    </location>
</feature>
<gene>
    <name evidence="3" type="ORF">MVEN_01500000</name>
</gene>
<name>A0A8H7CTG5_9AGAR</name>
<dbReference type="OrthoDB" id="5852896at2759"/>
<dbReference type="AlphaFoldDB" id="A0A8H7CTG5"/>